<dbReference type="CDD" id="cd04301">
    <property type="entry name" value="NAT_SF"/>
    <property type="match status" value="1"/>
</dbReference>
<keyword evidence="1" id="KW-0808">Transferase</keyword>
<comment type="caution">
    <text evidence="4">The sequence shown here is derived from an EMBL/GenBank/DDBJ whole genome shotgun (WGS) entry which is preliminary data.</text>
</comment>
<name>A0A8H9FYW5_9SPHI</name>
<dbReference type="InterPro" id="IPR000182">
    <property type="entry name" value="GNAT_dom"/>
</dbReference>
<dbReference type="InterPro" id="IPR016181">
    <property type="entry name" value="Acyl_CoA_acyltransferase"/>
</dbReference>
<reference evidence="4" key="2">
    <citation type="submission" date="2020-09" db="EMBL/GenBank/DDBJ databases">
        <authorList>
            <person name="Sun Q."/>
            <person name="Zhou Y."/>
        </authorList>
    </citation>
    <scope>NUCLEOTIDE SEQUENCE</scope>
    <source>
        <strain evidence="4">CGMCC 1.15966</strain>
    </source>
</reference>
<dbReference type="EMBL" id="BMKM01000002">
    <property type="protein sequence ID" value="GGE15431.1"/>
    <property type="molecule type" value="Genomic_DNA"/>
</dbReference>
<evidence type="ECO:0000256" key="2">
    <source>
        <dbReference type="ARBA" id="ARBA00023315"/>
    </source>
</evidence>
<gene>
    <name evidence="4" type="ORF">GCM10011516_11520</name>
</gene>
<organism evidence="4 5">
    <name type="scientific">Sphingobacterium cellulitidis</name>
    <dbReference type="NCBI Taxonomy" id="1768011"/>
    <lineage>
        <taxon>Bacteria</taxon>
        <taxon>Pseudomonadati</taxon>
        <taxon>Bacteroidota</taxon>
        <taxon>Sphingobacteriia</taxon>
        <taxon>Sphingobacteriales</taxon>
        <taxon>Sphingobacteriaceae</taxon>
        <taxon>Sphingobacterium</taxon>
    </lineage>
</organism>
<keyword evidence="5" id="KW-1185">Reference proteome</keyword>
<evidence type="ECO:0000256" key="1">
    <source>
        <dbReference type="ARBA" id="ARBA00022679"/>
    </source>
</evidence>
<evidence type="ECO:0000313" key="4">
    <source>
        <dbReference type="EMBL" id="GGE15431.1"/>
    </source>
</evidence>
<protein>
    <submittedName>
        <fullName evidence="4">N-acetyltransferase</fullName>
    </submittedName>
</protein>
<feature type="domain" description="N-acetyltransferase" evidence="3">
    <location>
        <begin position="3"/>
        <end position="158"/>
    </location>
</feature>
<evidence type="ECO:0000313" key="5">
    <source>
        <dbReference type="Proteomes" id="UP000614460"/>
    </source>
</evidence>
<dbReference type="PROSITE" id="PS51186">
    <property type="entry name" value="GNAT"/>
    <property type="match status" value="1"/>
</dbReference>
<reference evidence="4" key="1">
    <citation type="journal article" date="2014" name="Int. J. Syst. Evol. Microbiol.">
        <title>Complete genome sequence of Corynebacterium casei LMG S-19264T (=DSM 44701T), isolated from a smear-ripened cheese.</title>
        <authorList>
            <consortium name="US DOE Joint Genome Institute (JGI-PGF)"/>
            <person name="Walter F."/>
            <person name="Albersmeier A."/>
            <person name="Kalinowski J."/>
            <person name="Ruckert C."/>
        </authorList>
    </citation>
    <scope>NUCLEOTIDE SEQUENCE</scope>
    <source>
        <strain evidence="4">CGMCC 1.15966</strain>
    </source>
</reference>
<dbReference type="SUPFAM" id="SSF55729">
    <property type="entry name" value="Acyl-CoA N-acyltransferases (Nat)"/>
    <property type="match status" value="1"/>
</dbReference>
<dbReference type="Proteomes" id="UP000614460">
    <property type="component" value="Unassembled WGS sequence"/>
</dbReference>
<dbReference type="PANTHER" id="PTHR43877:SF1">
    <property type="entry name" value="ACETYLTRANSFERASE"/>
    <property type="match status" value="1"/>
</dbReference>
<dbReference type="RefSeq" id="WP_182498882.1">
    <property type="nucleotide sequence ID" value="NZ_BMKM01000002.1"/>
</dbReference>
<evidence type="ECO:0000259" key="3">
    <source>
        <dbReference type="PROSITE" id="PS51186"/>
    </source>
</evidence>
<dbReference type="AlphaFoldDB" id="A0A8H9FYW5"/>
<dbReference type="Gene3D" id="3.40.630.30">
    <property type="match status" value="1"/>
</dbReference>
<dbReference type="GO" id="GO:0016747">
    <property type="term" value="F:acyltransferase activity, transferring groups other than amino-acyl groups"/>
    <property type="evidence" value="ECO:0007669"/>
    <property type="project" value="InterPro"/>
</dbReference>
<proteinExistence type="predicted"/>
<dbReference type="PANTHER" id="PTHR43877">
    <property type="entry name" value="AMINOALKYLPHOSPHONATE N-ACETYLTRANSFERASE-RELATED-RELATED"/>
    <property type="match status" value="1"/>
</dbReference>
<sequence length="177" mass="20243">MDLIIRREEESDFQAISELIKSAFENEEMSDHQEQFLVDRLRLSEGFIPELALIAKMDQQIVGYILLTEVEILSDNETKHPILALAPVAVLPEFHGQGIGSQLVNFAHQRAQELGYESVVLLGHEDYYPRFGYRKARDFDIKLPFDVPDENCMVIELIPNALQGVSGIVQYPSEFYE</sequence>
<accession>A0A8H9FYW5</accession>
<keyword evidence="2" id="KW-0012">Acyltransferase</keyword>
<dbReference type="InterPro" id="IPR050832">
    <property type="entry name" value="Bact_Acetyltransf"/>
</dbReference>
<dbReference type="Pfam" id="PF00583">
    <property type="entry name" value="Acetyltransf_1"/>
    <property type="match status" value="1"/>
</dbReference>